<sequence>MKHFLEVLMVDQELEILAHSYCITPPLLYVLNIVGTRQIAGARRGARLKSIAIAFRKPWVHVFRPVILLALDKFFNNPSLEILKEVYEALQSFELQKLPMLTFSERKTIRSFLRNKVAHLDNDFSKILPNLDYYDPEDPSLKLTDTQLEFELPIKYSGVTLPLKLPMVAYESEIGDFSMVSLMNLISNMQISNVNQGIRSKNNVPFCWHPHLDVGPTTHPLLILIFALISEKRIIFVGHGKPCKEVNNCVLSCIALASGGDLLPGVVNRCYPYASLANIEILLSEPGFIAGVTNPVFEEQSAWWDLCINLNTGKMTISPLLIKQAQTDSTKEVSPDTAPFCLEDEQLVQSVFEGLKRHVEENHIRQILYQYVERFVEMVGRYSLNTKLNELQPIWSNRAEGWIRTNSYNYLKQRGMRFRKSLFYYIDVQALIHDLQFPSSSNSDKFMKTFLVLDQIVQEASDAQLVEILSYLTSSDGSCLPFAYGLYHERREIRLAAARIILRLFIQKLGYAYVNPFIKITVVKLLDSAAVEKLLNPLNTPLKIQTELVPKTPAPLSGTPVSLSPYIPQMPNTQTPPSNSKIQALLQSQNYAQRELQKELSISLDNFGSGFADALDTINVNEKPPANSVTDSFLDLYDYTK</sequence>
<dbReference type="Proteomes" id="UP001210925">
    <property type="component" value="Unassembled WGS sequence"/>
</dbReference>
<evidence type="ECO:0000259" key="1">
    <source>
        <dbReference type="PROSITE" id="PS50211"/>
    </source>
</evidence>
<evidence type="ECO:0000313" key="2">
    <source>
        <dbReference type="EMBL" id="KAJ3254947.1"/>
    </source>
</evidence>
<dbReference type="AlphaFoldDB" id="A0AAD5UDC1"/>
<dbReference type="PANTHER" id="PTHR28245:SF1">
    <property type="entry name" value="ARF3-INTERACTING PROTEIN 1"/>
    <property type="match status" value="1"/>
</dbReference>
<protein>
    <recommendedName>
        <fullName evidence="1">UDENN domain-containing protein</fullName>
    </recommendedName>
</protein>
<dbReference type="InterPro" id="IPR052809">
    <property type="entry name" value="Actin_polarity_regulatory"/>
</dbReference>
<accession>A0AAD5UDC1</accession>
<dbReference type="InterPro" id="IPR037516">
    <property type="entry name" value="Tripartite_DENN"/>
</dbReference>
<dbReference type="PROSITE" id="PS50211">
    <property type="entry name" value="DENN"/>
    <property type="match status" value="1"/>
</dbReference>
<comment type="caution">
    <text evidence="2">The sequence shown here is derived from an EMBL/GenBank/DDBJ whole genome shotgun (WGS) entry which is preliminary data.</text>
</comment>
<dbReference type="GO" id="GO:0005886">
    <property type="term" value="C:plasma membrane"/>
    <property type="evidence" value="ECO:0007669"/>
    <property type="project" value="TreeGrafter"/>
</dbReference>
<feature type="domain" description="UDENN" evidence="1">
    <location>
        <begin position="1"/>
        <end position="467"/>
    </location>
</feature>
<dbReference type="Pfam" id="PF08616">
    <property type="entry name" value="SPA"/>
    <property type="match status" value="1"/>
</dbReference>
<gene>
    <name evidence="2" type="ORF">HK103_006744</name>
</gene>
<dbReference type="PANTHER" id="PTHR28245">
    <property type="entry name" value="ARF3-INTERACTING PROTEIN 1"/>
    <property type="match status" value="1"/>
</dbReference>
<keyword evidence="3" id="KW-1185">Reference proteome</keyword>
<organism evidence="2 3">
    <name type="scientific">Boothiomyces macroporosus</name>
    <dbReference type="NCBI Taxonomy" id="261099"/>
    <lineage>
        <taxon>Eukaryota</taxon>
        <taxon>Fungi</taxon>
        <taxon>Fungi incertae sedis</taxon>
        <taxon>Chytridiomycota</taxon>
        <taxon>Chytridiomycota incertae sedis</taxon>
        <taxon>Chytridiomycetes</taxon>
        <taxon>Rhizophydiales</taxon>
        <taxon>Terramycetaceae</taxon>
        <taxon>Boothiomyces</taxon>
    </lineage>
</organism>
<dbReference type="EMBL" id="JADGKB010000075">
    <property type="protein sequence ID" value="KAJ3254947.1"/>
    <property type="molecule type" value="Genomic_DNA"/>
</dbReference>
<evidence type="ECO:0000313" key="3">
    <source>
        <dbReference type="Proteomes" id="UP001210925"/>
    </source>
</evidence>
<dbReference type="GO" id="GO:0051666">
    <property type="term" value="P:actin cortical patch localization"/>
    <property type="evidence" value="ECO:0007669"/>
    <property type="project" value="TreeGrafter"/>
</dbReference>
<name>A0AAD5UDC1_9FUNG</name>
<reference evidence="2" key="1">
    <citation type="submission" date="2020-05" db="EMBL/GenBank/DDBJ databases">
        <title>Phylogenomic resolution of chytrid fungi.</title>
        <authorList>
            <person name="Stajich J.E."/>
            <person name="Amses K."/>
            <person name="Simmons R."/>
            <person name="Seto K."/>
            <person name="Myers J."/>
            <person name="Bonds A."/>
            <person name="Quandt C.A."/>
            <person name="Barry K."/>
            <person name="Liu P."/>
            <person name="Grigoriev I."/>
            <person name="Longcore J.E."/>
            <person name="James T.Y."/>
        </authorList>
    </citation>
    <scope>NUCLEOTIDE SEQUENCE</scope>
    <source>
        <strain evidence="2">PLAUS21</strain>
    </source>
</reference>
<proteinExistence type="predicted"/>